<dbReference type="EMBL" id="WVHS01000003">
    <property type="protein sequence ID" value="MXV16238.1"/>
    <property type="molecule type" value="Genomic_DNA"/>
</dbReference>
<reference evidence="1 2" key="1">
    <citation type="submission" date="2019-11" db="EMBL/GenBank/DDBJ databases">
        <title>Pedobacter sp. HMF7056 Genome sequencing and assembly.</title>
        <authorList>
            <person name="Kang H."/>
            <person name="Kim H."/>
            <person name="Joh K."/>
        </authorList>
    </citation>
    <scope>NUCLEOTIDE SEQUENCE [LARGE SCALE GENOMIC DNA]</scope>
    <source>
        <strain evidence="1 2">HMF7056</strain>
    </source>
</reference>
<accession>A0A7K1XZK2</accession>
<proteinExistence type="predicted"/>
<comment type="caution">
    <text evidence="1">The sequence shown here is derived from an EMBL/GenBank/DDBJ whole genome shotgun (WGS) entry which is preliminary data.</text>
</comment>
<gene>
    <name evidence="1" type="ORF">GS398_13070</name>
</gene>
<evidence type="ECO:0000313" key="2">
    <source>
        <dbReference type="Proteomes" id="UP000451233"/>
    </source>
</evidence>
<dbReference type="Proteomes" id="UP000451233">
    <property type="component" value="Unassembled WGS sequence"/>
</dbReference>
<keyword evidence="2" id="KW-1185">Reference proteome</keyword>
<organism evidence="1 2">
    <name type="scientific">Hufsiella ginkgonis</name>
    <dbReference type="NCBI Taxonomy" id="2695274"/>
    <lineage>
        <taxon>Bacteria</taxon>
        <taxon>Pseudomonadati</taxon>
        <taxon>Bacteroidota</taxon>
        <taxon>Sphingobacteriia</taxon>
        <taxon>Sphingobacteriales</taxon>
        <taxon>Sphingobacteriaceae</taxon>
        <taxon>Hufsiella</taxon>
    </lineage>
</organism>
<evidence type="ECO:0000313" key="1">
    <source>
        <dbReference type="EMBL" id="MXV16238.1"/>
    </source>
</evidence>
<dbReference type="AlphaFoldDB" id="A0A7K1XZK2"/>
<protein>
    <submittedName>
        <fullName evidence="1">Uncharacterized protein</fullName>
    </submittedName>
</protein>
<name>A0A7K1XZK2_9SPHI</name>
<sequence length="87" mass="10248">MIYHRGSNLRMRVYCLGEEQYQSNPDELQFYADNNGELLAFETWHYDMDDPGLIIEAIRWYARYIKNPGMEILADDPRAGHNNSNYG</sequence>
<dbReference type="RefSeq" id="WP_160907249.1">
    <property type="nucleotide sequence ID" value="NZ_WVHS01000003.1"/>
</dbReference>